<name>A0A513PWQ3_9CAUD</name>
<accession>A0A513PWQ3</accession>
<proteinExistence type="predicted"/>
<keyword evidence="2" id="KW-1185">Reference proteome</keyword>
<sequence>MNTETHFDYEEIVSAIQVRTQEHLKNLTLEYDAEKIKKLVWALYPFTSDLVVVPKTSYKLKEGYVSVTYPADKGDLHIFNQMPELYFRPGLDNNILFHENPIVGIKQAPVEQTSDNKVFTRIYLGEENVGYPTSSYTEVAFPLLGPVRFVPKDGGLDDVTYALYTYRLDDFKLEHKNLGAPSLLKPDENNPDRHILGYLESVRFVSLLILDMTQDGCRKLVTEWFKDPRFLVAPGTVTKIGGVSLEYPFCENQLRSIRANHKTNYFAELNVKFNGGPIQPEEPTQSVSTSPDTQSEWVAKKVPQLLLLKEINALRDKLEMPRLKARWSPNGDIIDIEEEPCK</sequence>
<dbReference type="RefSeq" id="YP_009843244.1">
    <property type="nucleotide sequence ID" value="NC_048747.1"/>
</dbReference>
<evidence type="ECO:0000313" key="2">
    <source>
        <dbReference type="Proteomes" id="UP000320660"/>
    </source>
</evidence>
<dbReference type="Proteomes" id="UP000320660">
    <property type="component" value="Segment"/>
</dbReference>
<evidence type="ECO:0000313" key="1">
    <source>
        <dbReference type="EMBL" id="QAU04297.1"/>
    </source>
</evidence>
<dbReference type="GeneID" id="55613510"/>
<reference evidence="1 2" key="1">
    <citation type="submission" date="2019-01" db="EMBL/GenBank/DDBJ databases">
        <authorList>
            <person name="Le T.S."/>
            <person name="Kurtboke I."/>
        </authorList>
    </citation>
    <scope>NUCLEOTIDE SEQUENCE [LARGE SCALE GENOMIC DNA]</scope>
</reference>
<dbReference type="KEGG" id="vg:55613510"/>
<protein>
    <submittedName>
        <fullName evidence="1">Uncharacterized protein</fullName>
    </submittedName>
</protein>
<dbReference type="EMBL" id="MK368614">
    <property type="protein sequence ID" value="QAU04297.1"/>
    <property type="molecule type" value="Genomic_DNA"/>
</dbReference>
<organism evidence="1 2">
    <name type="scientific">Vibrio phage 2 TSL-2019</name>
    <dbReference type="NCBI Taxonomy" id="2508172"/>
    <lineage>
        <taxon>Viruses</taxon>
        <taxon>Duplodnaviria</taxon>
        <taxon>Heunggongvirae</taxon>
        <taxon>Uroviricota</taxon>
        <taxon>Caudoviricetes</taxon>
        <taxon>Chimalliviridae</taxon>
        <taxon>Gorgonvirinae</taxon>
        <taxon>Aphroditevirus</taxon>
        <taxon>Aphroditevirus av2TSL2019</taxon>
    </lineage>
</organism>